<dbReference type="Pfam" id="PF14588">
    <property type="entry name" value="YjgF_endoribonc"/>
    <property type="match status" value="1"/>
</dbReference>
<keyword evidence="3" id="KW-1185">Reference proteome</keyword>
<organism evidence="2 3">
    <name type="scientific">Kocuria soli</name>
    <dbReference type="NCBI Taxonomy" id="2485125"/>
    <lineage>
        <taxon>Bacteria</taxon>
        <taxon>Bacillati</taxon>
        <taxon>Actinomycetota</taxon>
        <taxon>Actinomycetes</taxon>
        <taxon>Micrococcales</taxon>
        <taxon>Micrococcaceae</taxon>
        <taxon>Kocuria</taxon>
    </lineage>
</organism>
<name>A0A3N3ZTH7_9MICC</name>
<dbReference type="CDD" id="cd02199">
    <property type="entry name" value="YjgF_YER057c_UK114_like_1"/>
    <property type="match status" value="1"/>
</dbReference>
<evidence type="ECO:0000313" key="3">
    <source>
        <dbReference type="Proteomes" id="UP000270616"/>
    </source>
</evidence>
<comment type="caution">
    <text evidence="2">The sequence shown here is derived from an EMBL/GenBank/DDBJ whole genome shotgun (WGS) entry which is preliminary data.</text>
</comment>
<dbReference type="InterPro" id="IPR035959">
    <property type="entry name" value="RutC-like_sf"/>
</dbReference>
<dbReference type="Gene3D" id="3.30.1330.40">
    <property type="entry name" value="RutC-like"/>
    <property type="match status" value="1"/>
</dbReference>
<reference evidence="2 3" key="1">
    <citation type="submission" date="2018-10" db="EMBL/GenBank/DDBJ databases">
        <title>Kocuria sp. M5W7-7, whole genome shotgun sequence.</title>
        <authorList>
            <person name="Tuo L."/>
        </authorList>
    </citation>
    <scope>NUCLEOTIDE SEQUENCE [LARGE SCALE GENOMIC DNA]</scope>
    <source>
        <strain evidence="2 3">M5W7-7</strain>
    </source>
</reference>
<dbReference type="RefSeq" id="WP_123823489.1">
    <property type="nucleotide sequence ID" value="NZ_RKMF01000001.1"/>
</dbReference>
<dbReference type="InterPro" id="IPR013813">
    <property type="entry name" value="Endoribo_LPSP/chorism_mut-like"/>
</dbReference>
<dbReference type="SUPFAM" id="SSF55298">
    <property type="entry name" value="YjgF-like"/>
    <property type="match status" value="1"/>
</dbReference>
<accession>A0A3N3ZTH7</accession>
<dbReference type="OrthoDB" id="9806229at2"/>
<evidence type="ECO:0000313" key="2">
    <source>
        <dbReference type="EMBL" id="ROZ65600.1"/>
    </source>
</evidence>
<feature type="domain" description="Endoribonuclease L-PSP/chorismate mutase-like" evidence="1">
    <location>
        <begin position="6"/>
        <end position="155"/>
    </location>
</feature>
<dbReference type="AlphaFoldDB" id="A0A3N3ZTH7"/>
<protein>
    <submittedName>
        <fullName evidence="2">RidA family protein</fullName>
    </submittedName>
</protein>
<dbReference type="EMBL" id="RKMF01000001">
    <property type="protein sequence ID" value="ROZ65600.1"/>
    <property type="molecule type" value="Genomic_DNA"/>
</dbReference>
<dbReference type="PANTHER" id="PTHR43760:SF1">
    <property type="entry name" value="ENDORIBONUCLEASE L-PSP_CHORISMATE MUTASE-LIKE DOMAIN-CONTAINING PROTEIN"/>
    <property type="match status" value="1"/>
</dbReference>
<dbReference type="Proteomes" id="UP000270616">
    <property type="component" value="Unassembled WGS sequence"/>
</dbReference>
<proteinExistence type="predicted"/>
<sequence length="157" mass="16044">MANRVETRIAELGRTLPEVPAPAGVYVPALITGNYVHTSGQLPFVDGNLRELGKVGEGEGLVSADRAAELAAVAALNALAAVKGVIGDLDRIVRVVKVVGFVASDPDFHAQPTVINGASHLLGDVLGDAGVHARSAVGVAVLPLNSPVEVELVAEFA</sequence>
<dbReference type="PANTHER" id="PTHR43760">
    <property type="entry name" value="ENDORIBONUCLEASE-RELATED"/>
    <property type="match status" value="1"/>
</dbReference>
<evidence type="ECO:0000259" key="1">
    <source>
        <dbReference type="Pfam" id="PF14588"/>
    </source>
</evidence>
<gene>
    <name evidence="2" type="ORF">EDL96_00405</name>
</gene>